<dbReference type="Proteomes" id="UP001575105">
    <property type="component" value="Unassembled WGS sequence"/>
</dbReference>
<evidence type="ECO:0000313" key="2">
    <source>
        <dbReference type="Proteomes" id="UP001575105"/>
    </source>
</evidence>
<accession>A0ABV4UBL6</accession>
<dbReference type="EMBL" id="JBGUBD010000012">
    <property type="protein sequence ID" value="MFA9479798.1"/>
    <property type="molecule type" value="Genomic_DNA"/>
</dbReference>
<comment type="caution">
    <text evidence="1">The sequence shown here is derived from an EMBL/GenBank/DDBJ whole genome shotgun (WGS) entry which is preliminary data.</text>
</comment>
<proteinExistence type="predicted"/>
<protein>
    <submittedName>
        <fullName evidence="1">Minf_1886 family protein</fullName>
    </submittedName>
</protein>
<name>A0ABV4UBL6_9BACT</name>
<evidence type="ECO:0000313" key="1">
    <source>
        <dbReference type="EMBL" id="MFA9479798.1"/>
    </source>
</evidence>
<gene>
    <name evidence="1" type="ORF">ACERK3_16040</name>
</gene>
<organism evidence="1 2">
    <name type="scientific">Natronomicrosphaera hydrolytica</name>
    <dbReference type="NCBI Taxonomy" id="3242702"/>
    <lineage>
        <taxon>Bacteria</taxon>
        <taxon>Pseudomonadati</taxon>
        <taxon>Planctomycetota</taxon>
        <taxon>Phycisphaerae</taxon>
        <taxon>Phycisphaerales</taxon>
        <taxon>Phycisphaeraceae</taxon>
        <taxon>Natronomicrosphaera</taxon>
    </lineage>
</organism>
<keyword evidence="2" id="KW-1185">Reference proteome</keyword>
<dbReference type="InterPro" id="IPR026406">
    <property type="entry name" value="Ver/Plancto_CHP"/>
</dbReference>
<sequence>MPAKDLRKVVASSSYPLDAFLFVQRGLDYTVRHNHGELPTDADTEDREAHHVSGTDLCHGLRAYAIQEYGLLARTVLRRWRIYTCEDFGKIVFAMVEAGLMHKTDEDSLDDFCNVFDFEHAFHERLELSENV</sequence>
<dbReference type="RefSeq" id="WP_425346723.1">
    <property type="nucleotide sequence ID" value="NZ_JBGUBD010000012.1"/>
</dbReference>
<reference evidence="1 2" key="1">
    <citation type="submission" date="2024-08" db="EMBL/GenBank/DDBJ databases">
        <title>Whole-genome sequencing of halo(alkali)philic microorganisms from hypersaline lakes.</title>
        <authorList>
            <person name="Sorokin D.Y."/>
            <person name="Merkel A.Y."/>
            <person name="Messina E."/>
            <person name="Yakimov M."/>
        </authorList>
    </citation>
    <scope>NUCLEOTIDE SEQUENCE [LARGE SCALE GENOMIC DNA]</scope>
    <source>
        <strain evidence="1 2">AB-hyl4</strain>
    </source>
</reference>
<dbReference type="NCBIfam" id="TIGR04138">
    <property type="entry name" value="Plancto_Ver_chp"/>
    <property type="match status" value="1"/>
</dbReference>